<gene>
    <name evidence="3" type="ORF">SD71_06065</name>
</gene>
<evidence type="ECO:0000313" key="3">
    <source>
        <dbReference type="EMBL" id="KIL36590.1"/>
    </source>
</evidence>
<dbReference type="PANTHER" id="PTHR37302">
    <property type="entry name" value="SLR1116 PROTEIN"/>
    <property type="match status" value="1"/>
</dbReference>
<reference evidence="3 4" key="1">
    <citation type="submission" date="2014-12" db="EMBL/GenBank/DDBJ databases">
        <title>Draft genome sequence of Cohnella kolymensis strain B-2846.</title>
        <authorList>
            <person name="Karlyshev A.V."/>
            <person name="Kudryashova E.B."/>
        </authorList>
    </citation>
    <scope>NUCLEOTIDE SEQUENCE [LARGE SCALE GENOMIC DNA]</scope>
    <source>
        <strain evidence="3 4">VKM B-2846</strain>
    </source>
</reference>
<dbReference type="SUPFAM" id="SSF109854">
    <property type="entry name" value="DinB/YfiT-like putative metalloenzymes"/>
    <property type="match status" value="1"/>
</dbReference>
<accession>A0ABR5A6I6</accession>
<dbReference type="PANTHER" id="PTHR37302:SF3">
    <property type="entry name" value="DAMAGE-INDUCIBLE PROTEIN DINB"/>
    <property type="match status" value="1"/>
</dbReference>
<organism evidence="3 4">
    <name type="scientific">Cohnella kolymensis</name>
    <dbReference type="NCBI Taxonomy" id="1590652"/>
    <lineage>
        <taxon>Bacteria</taxon>
        <taxon>Bacillati</taxon>
        <taxon>Bacillota</taxon>
        <taxon>Bacilli</taxon>
        <taxon>Bacillales</taxon>
        <taxon>Paenibacillaceae</taxon>
        <taxon>Cohnella</taxon>
    </lineage>
</organism>
<comment type="similarity">
    <text evidence="1">Belongs to the DinB family.</text>
</comment>
<dbReference type="Gene3D" id="1.20.120.450">
    <property type="entry name" value="dinb family like domain"/>
    <property type="match status" value="1"/>
</dbReference>
<name>A0ABR5A6I6_9BACL</name>
<keyword evidence="4" id="KW-1185">Reference proteome</keyword>
<dbReference type="Proteomes" id="UP000054526">
    <property type="component" value="Unassembled WGS sequence"/>
</dbReference>
<comment type="caution">
    <text evidence="3">The sequence shown here is derived from an EMBL/GenBank/DDBJ whole genome shotgun (WGS) entry which is preliminary data.</text>
</comment>
<protein>
    <submittedName>
        <fullName evidence="3">Damage-inducible protein DinB</fullName>
    </submittedName>
</protein>
<proteinExistence type="inferred from homology"/>
<sequence>MLKLFEYNWQVRNEWLDWCESVTEEELLKKRTGGPGGILYTLFHIVDVEYSWISWLQGKVPPHEPPFEEYATVQKLRAFSERCHSEIAPFVYGWNSDMERKILEDENSDGEAENFKYGEVMRHVIAHEIHHIGQLSVWSRELGKQPVTANLIRRGLFDE</sequence>
<dbReference type="InterPro" id="IPR034660">
    <property type="entry name" value="DinB/YfiT-like"/>
</dbReference>
<keyword evidence="2" id="KW-0479">Metal-binding</keyword>
<evidence type="ECO:0000256" key="2">
    <source>
        <dbReference type="ARBA" id="ARBA00022723"/>
    </source>
</evidence>
<dbReference type="Pfam" id="PF05163">
    <property type="entry name" value="DinB"/>
    <property type="match status" value="1"/>
</dbReference>
<dbReference type="InterPro" id="IPR007837">
    <property type="entry name" value="DinB"/>
</dbReference>
<evidence type="ECO:0000256" key="1">
    <source>
        <dbReference type="ARBA" id="ARBA00008635"/>
    </source>
</evidence>
<evidence type="ECO:0000313" key="4">
    <source>
        <dbReference type="Proteomes" id="UP000054526"/>
    </source>
</evidence>
<dbReference type="RefSeq" id="WP_041061021.1">
    <property type="nucleotide sequence ID" value="NZ_JXAL01000006.1"/>
</dbReference>
<dbReference type="EMBL" id="JXAL01000006">
    <property type="protein sequence ID" value="KIL36590.1"/>
    <property type="molecule type" value="Genomic_DNA"/>
</dbReference>